<dbReference type="GO" id="GO:0004325">
    <property type="term" value="F:ferrochelatase activity"/>
    <property type="evidence" value="ECO:0007669"/>
    <property type="project" value="InterPro"/>
</dbReference>
<dbReference type="PANTHER" id="PTHR35330">
    <property type="entry name" value="SIROHEME BIOSYNTHESIS PROTEIN MET8"/>
    <property type="match status" value="1"/>
</dbReference>
<dbReference type="Pfam" id="PF14824">
    <property type="entry name" value="Sirohm_synth_M"/>
    <property type="match status" value="1"/>
</dbReference>
<dbReference type="GO" id="GO:0019354">
    <property type="term" value="P:siroheme biosynthetic process"/>
    <property type="evidence" value="ECO:0007669"/>
    <property type="project" value="UniProtKB-UniPathway"/>
</dbReference>
<keyword evidence="5" id="KW-0627">Porphyrin biosynthesis</keyword>
<dbReference type="Pfam" id="PF13241">
    <property type="entry name" value="NAD_binding_7"/>
    <property type="match status" value="1"/>
</dbReference>
<dbReference type="HOGENOM" id="CLU_011276_8_1_7"/>
<keyword evidence="9" id="KW-1185">Reference proteome</keyword>
<dbReference type="GO" id="GO:0043115">
    <property type="term" value="F:precorrin-2 dehydrogenase activity"/>
    <property type="evidence" value="ECO:0007669"/>
    <property type="project" value="UniProtKB-EC"/>
</dbReference>
<dbReference type="KEGG" id="geo:Geob_1302"/>
<keyword evidence="3" id="KW-0560">Oxidoreductase</keyword>
<dbReference type="PANTHER" id="PTHR35330:SF1">
    <property type="entry name" value="SIROHEME BIOSYNTHESIS PROTEIN MET8"/>
    <property type="match status" value="1"/>
</dbReference>
<evidence type="ECO:0000256" key="5">
    <source>
        <dbReference type="ARBA" id="ARBA00023244"/>
    </source>
</evidence>
<evidence type="ECO:0000256" key="6">
    <source>
        <dbReference type="ARBA" id="ARBA00047561"/>
    </source>
</evidence>
<dbReference type="STRING" id="316067.Geob_1302"/>
<evidence type="ECO:0000313" key="9">
    <source>
        <dbReference type="Proteomes" id="UP000007721"/>
    </source>
</evidence>
<dbReference type="SUPFAM" id="SSF51735">
    <property type="entry name" value="NAD(P)-binding Rossmann-fold domains"/>
    <property type="match status" value="1"/>
</dbReference>
<dbReference type="InterPro" id="IPR042518">
    <property type="entry name" value="SirC_C"/>
</dbReference>
<evidence type="ECO:0000256" key="2">
    <source>
        <dbReference type="ARBA" id="ARBA00012400"/>
    </source>
</evidence>
<evidence type="ECO:0000256" key="3">
    <source>
        <dbReference type="ARBA" id="ARBA00023002"/>
    </source>
</evidence>
<comment type="pathway">
    <text evidence="1">Porphyrin-containing compound metabolism; siroheme biosynthesis; sirohydrochlorin from precorrin-2: step 1/1.</text>
</comment>
<dbReference type="UniPathway" id="UPA00262">
    <property type="reaction ID" value="UER00222"/>
</dbReference>
<proteinExistence type="predicted"/>
<dbReference type="InterPro" id="IPR036291">
    <property type="entry name" value="NAD(P)-bd_dom_sf"/>
</dbReference>
<accession>B9M419</accession>
<evidence type="ECO:0000256" key="1">
    <source>
        <dbReference type="ARBA" id="ARBA00005010"/>
    </source>
</evidence>
<evidence type="ECO:0000259" key="7">
    <source>
        <dbReference type="Pfam" id="PF14824"/>
    </source>
</evidence>
<sequence>MSFFPINLNMAGRMVTVVGGGKIAERKTCKLLEAGALITMIAPDLSDKLAKLSEGGSIKHLPRNFKKGDLDGAFLAIAATSDRYANLAVADEAKNRGILVDVCDDPELSSFIMPAMMTRGDLVIAVSTGGKSPAMAKKIREQLEASFGPEYEQTLKLLGILREKLLTAKGNSAYNKALLSQLAAHDLPRMIKERRYDQLDHLLLKIFGSEFSISHLLEEEKDHQ</sequence>
<dbReference type="NCBIfam" id="TIGR01470">
    <property type="entry name" value="cysG_Nterm"/>
    <property type="match status" value="1"/>
</dbReference>
<dbReference type="InterPro" id="IPR028161">
    <property type="entry name" value="Met8-like"/>
</dbReference>
<dbReference type="EC" id="1.3.1.76" evidence="2"/>
<dbReference type="EMBL" id="CP001390">
    <property type="protein sequence ID" value="ACM19662.1"/>
    <property type="molecule type" value="Genomic_DNA"/>
</dbReference>
<dbReference type="Gene3D" id="3.40.50.720">
    <property type="entry name" value="NAD(P)-binding Rossmann-like Domain"/>
    <property type="match status" value="1"/>
</dbReference>
<dbReference type="Proteomes" id="UP000007721">
    <property type="component" value="Chromosome"/>
</dbReference>
<keyword evidence="4" id="KW-0520">NAD</keyword>
<dbReference type="AlphaFoldDB" id="B9M419"/>
<organism evidence="8 9">
    <name type="scientific">Geotalea daltonii (strain DSM 22248 / JCM 15807 / FRC-32)</name>
    <name type="common">Geobacter daltonii</name>
    <dbReference type="NCBI Taxonomy" id="316067"/>
    <lineage>
        <taxon>Bacteria</taxon>
        <taxon>Pseudomonadati</taxon>
        <taxon>Thermodesulfobacteriota</taxon>
        <taxon>Desulfuromonadia</taxon>
        <taxon>Geobacterales</taxon>
        <taxon>Geobacteraceae</taxon>
        <taxon>Geotalea</taxon>
    </lineage>
</organism>
<feature type="domain" description="Siroheme synthase central" evidence="7">
    <location>
        <begin position="119"/>
        <end position="145"/>
    </location>
</feature>
<dbReference type="InterPro" id="IPR006367">
    <property type="entry name" value="Sirohaem_synthase_N"/>
</dbReference>
<evidence type="ECO:0000313" key="8">
    <source>
        <dbReference type="EMBL" id="ACM19662.1"/>
    </source>
</evidence>
<dbReference type="Gene3D" id="1.10.8.610">
    <property type="entry name" value="SirC, precorrin-2 dehydrogenase, C-terminal helical domain-like"/>
    <property type="match status" value="1"/>
</dbReference>
<dbReference type="SUPFAM" id="SSF75615">
    <property type="entry name" value="Siroheme synthase middle domains-like"/>
    <property type="match status" value="1"/>
</dbReference>
<evidence type="ECO:0000256" key="4">
    <source>
        <dbReference type="ARBA" id="ARBA00023027"/>
    </source>
</evidence>
<dbReference type="eggNOG" id="COG1648">
    <property type="taxonomic scope" value="Bacteria"/>
</dbReference>
<gene>
    <name evidence="8" type="primary">cysG</name>
    <name evidence="8" type="ordered locus">Geob_1302</name>
</gene>
<dbReference type="OrthoDB" id="9815856at2"/>
<protein>
    <recommendedName>
        <fullName evidence="2">precorrin-2 dehydrogenase</fullName>
        <ecNumber evidence="2">1.3.1.76</ecNumber>
    </recommendedName>
</protein>
<dbReference type="InterPro" id="IPR028281">
    <property type="entry name" value="Sirohaem_synthase_central"/>
</dbReference>
<name>B9M419_GEODF</name>
<comment type="catalytic activity">
    <reaction evidence="6">
        <text>precorrin-2 + NAD(+) = sirohydrochlorin + NADH + 2 H(+)</text>
        <dbReference type="Rhea" id="RHEA:15613"/>
        <dbReference type="ChEBI" id="CHEBI:15378"/>
        <dbReference type="ChEBI" id="CHEBI:57540"/>
        <dbReference type="ChEBI" id="CHEBI:57945"/>
        <dbReference type="ChEBI" id="CHEBI:58351"/>
        <dbReference type="ChEBI" id="CHEBI:58827"/>
        <dbReference type="EC" id="1.3.1.76"/>
    </reaction>
</comment>
<reference evidence="8 9" key="1">
    <citation type="submission" date="2009-01" db="EMBL/GenBank/DDBJ databases">
        <title>Complete sequence of Geobacter sp. FRC-32.</title>
        <authorList>
            <consortium name="US DOE Joint Genome Institute"/>
            <person name="Lucas S."/>
            <person name="Copeland A."/>
            <person name="Lapidus A."/>
            <person name="Glavina del Rio T."/>
            <person name="Dalin E."/>
            <person name="Tice H."/>
            <person name="Bruce D."/>
            <person name="Goodwin L."/>
            <person name="Pitluck S."/>
            <person name="Saunders E."/>
            <person name="Brettin T."/>
            <person name="Detter J.C."/>
            <person name="Han C."/>
            <person name="Larimer F."/>
            <person name="Land M."/>
            <person name="Hauser L."/>
            <person name="Kyrpides N."/>
            <person name="Ovchinnikova G."/>
            <person name="Kostka J."/>
            <person name="Richardson P."/>
        </authorList>
    </citation>
    <scope>NUCLEOTIDE SEQUENCE [LARGE SCALE GENOMIC DNA]</scope>
    <source>
        <strain evidence="9">DSM 22248 / JCM 15807 / FRC-32</strain>
    </source>
</reference>